<keyword evidence="4 9" id="KW-0812">Transmembrane</keyword>
<dbReference type="SUPFAM" id="SSF103473">
    <property type="entry name" value="MFS general substrate transporter"/>
    <property type="match status" value="1"/>
</dbReference>
<dbReference type="Pfam" id="PF07690">
    <property type="entry name" value="MFS_1"/>
    <property type="match status" value="1"/>
</dbReference>
<feature type="compositionally biased region" description="Basic and acidic residues" evidence="8">
    <location>
        <begin position="456"/>
        <end position="470"/>
    </location>
</feature>
<feature type="transmembrane region" description="Helical" evidence="9">
    <location>
        <begin position="263"/>
        <end position="285"/>
    </location>
</feature>
<dbReference type="RefSeq" id="WP_274042446.1">
    <property type="nucleotide sequence ID" value="NZ_JANCPR020000007.1"/>
</dbReference>
<feature type="domain" description="Major facilitator superfamily (MFS) profile" evidence="10">
    <location>
        <begin position="34"/>
        <end position="445"/>
    </location>
</feature>
<feature type="transmembrane region" description="Helical" evidence="9">
    <location>
        <begin position="297"/>
        <end position="316"/>
    </location>
</feature>
<feature type="transmembrane region" description="Helical" evidence="9">
    <location>
        <begin position="391"/>
        <end position="412"/>
    </location>
</feature>
<dbReference type="Proteomes" id="UP001214441">
    <property type="component" value="Unassembled WGS sequence"/>
</dbReference>
<dbReference type="PROSITE" id="PS50850">
    <property type="entry name" value="MFS"/>
    <property type="match status" value="1"/>
</dbReference>
<feature type="transmembrane region" description="Helical" evidence="9">
    <location>
        <begin position="424"/>
        <end position="441"/>
    </location>
</feature>
<evidence type="ECO:0000256" key="3">
    <source>
        <dbReference type="ARBA" id="ARBA00022475"/>
    </source>
</evidence>
<feature type="transmembrane region" description="Helical" evidence="9">
    <location>
        <begin position="69"/>
        <end position="86"/>
    </location>
</feature>
<keyword evidence="12" id="KW-1185">Reference proteome</keyword>
<evidence type="ECO:0000256" key="6">
    <source>
        <dbReference type="ARBA" id="ARBA00022989"/>
    </source>
</evidence>
<dbReference type="Gene3D" id="1.20.1250.20">
    <property type="entry name" value="MFS general substrate transporter like domains"/>
    <property type="match status" value="2"/>
</dbReference>
<feature type="transmembrane region" description="Helical" evidence="9">
    <location>
        <begin position="182"/>
        <end position="200"/>
    </location>
</feature>
<keyword evidence="3" id="KW-1003">Cell membrane</keyword>
<evidence type="ECO:0000259" key="10">
    <source>
        <dbReference type="PROSITE" id="PS50850"/>
    </source>
</evidence>
<feature type="transmembrane region" description="Helical" evidence="9">
    <location>
        <begin position="106"/>
        <end position="130"/>
    </location>
</feature>
<evidence type="ECO:0000256" key="4">
    <source>
        <dbReference type="ARBA" id="ARBA00022692"/>
    </source>
</evidence>
<dbReference type="InterPro" id="IPR051084">
    <property type="entry name" value="H+-coupled_symporters"/>
</dbReference>
<comment type="caution">
    <text evidence="11">The sequence shown here is derived from an EMBL/GenBank/DDBJ whole genome shotgun (WGS) entry which is preliminary data.</text>
</comment>
<sequence length="503" mass="53285">MPSTPAPPATSSLADPTPEHPRAEQTTGAPWRRVLWAAMLGNAVEWYDNALYGILAVVMSRTFFPGGDPTVALISTYLGLILSYAIRPIGGTLMGRLADVKGHKYVLTLTIVMMSVGTVAIGVLPAYSAIGIAAPVLLAFCRLVQGLGASAEYTVATNFLLEHGPRNRRNYLSGWAVGSTSLGPLIASVIAYVLIVTLPADAFNSWGWRLLFLLAAPLSLVTLYIRRHTTEAPEYKRVLEEARNNSVEQTPFREAVRCHWRDMLRAIGLGAGQRVGSFMIQSYFVTALVQNGFGEDQALLAAILTYIVGAPAAIWGGWIADKYGGKRLLVFGYSVFVLFTVPTFVAIESGSFLLAFIAVVIFTVLNNIIGGPLTTAYVMSFPAHVRGTAAALNYNLGTTLLGGTAPLLASWLVSATGTEVSFGWYMAAICLGSALVAAFALPKSIDALRAPAGAGADREPPETGTDREPAEPAGAVPGPRASGTTAAEPPASRPDLSKEDSQP</sequence>
<evidence type="ECO:0000256" key="8">
    <source>
        <dbReference type="SAM" id="MobiDB-lite"/>
    </source>
</evidence>
<dbReference type="InterPro" id="IPR036259">
    <property type="entry name" value="MFS_trans_sf"/>
</dbReference>
<gene>
    <name evidence="11" type="ORF">NMN56_009265</name>
</gene>
<feature type="region of interest" description="Disordered" evidence="8">
    <location>
        <begin position="451"/>
        <end position="503"/>
    </location>
</feature>
<feature type="compositionally biased region" description="Low complexity" evidence="8">
    <location>
        <begin position="471"/>
        <end position="481"/>
    </location>
</feature>
<evidence type="ECO:0000256" key="9">
    <source>
        <dbReference type="SAM" id="Phobius"/>
    </source>
</evidence>
<name>A0ABT6ZSV3_9ACTN</name>
<protein>
    <submittedName>
        <fullName evidence="11">MFS transporter</fullName>
    </submittedName>
</protein>
<feature type="transmembrane region" description="Helical" evidence="9">
    <location>
        <begin position="136"/>
        <end position="161"/>
    </location>
</feature>
<accession>A0ABT6ZSV3</accession>
<keyword evidence="7 9" id="KW-0472">Membrane</keyword>
<feature type="region of interest" description="Disordered" evidence="8">
    <location>
        <begin position="1"/>
        <end position="26"/>
    </location>
</feature>
<dbReference type="EMBL" id="JANCPR020000007">
    <property type="protein sequence ID" value="MDJ1132135.1"/>
    <property type="molecule type" value="Genomic_DNA"/>
</dbReference>
<feature type="transmembrane region" description="Helical" evidence="9">
    <location>
        <begin position="353"/>
        <end position="379"/>
    </location>
</feature>
<keyword evidence="5" id="KW-0769">Symport</keyword>
<dbReference type="PANTHER" id="PTHR43528:SF1">
    <property type="entry name" value="ALPHA-KETOGLUTARATE PERMEASE"/>
    <property type="match status" value="1"/>
</dbReference>
<dbReference type="InterPro" id="IPR020846">
    <property type="entry name" value="MFS_dom"/>
</dbReference>
<evidence type="ECO:0000256" key="5">
    <source>
        <dbReference type="ARBA" id="ARBA00022847"/>
    </source>
</evidence>
<evidence type="ECO:0000256" key="2">
    <source>
        <dbReference type="ARBA" id="ARBA00022448"/>
    </source>
</evidence>
<proteinExistence type="predicted"/>
<evidence type="ECO:0000313" key="11">
    <source>
        <dbReference type="EMBL" id="MDJ1132135.1"/>
    </source>
</evidence>
<comment type="subcellular location">
    <subcellularLocation>
        <location evidence="1">Cell membrane</location>
        <topology evidence="1">Multi-pass membrane protein</topology>
    </subcellularLocation>
</comment>
<dbReference type="InterPro" id="IPR011701">
    <property type="entry name" value="MFS"/>
</dbReference>
<evidence type="ECO:0000256" key="7">
    <source>
        <dbReference type="ARBA" id="ARBA00023136"/>
    </source>
</evidence>
<reference evidence="11 12" key="1">
    <citation type="submission" date="2023-05" db="EMBL/GenBank/DDBJ databases">
        <title>Streptantibioticus silvisoli sp. nov., acidotolerant actinomycetes 1 from pine litter.</title>
        <authorList>
            <person name="Swiecimska M."/>
            <person name="Golinska P."/>
            <person name="Sangal V."/>
            <person name="Wachnowicz B."/>
            <person name="Goodfellow M."/>
        </authorList>
    </citation>
    <scope>NUCLEOTIDE SEQUENCE [LARGE SCALE GENOMIC DNA]</scope>
    <source>
        <strain evidence="11 12">DSM 42109</strain>
    </source>
</reference>
<evidence type="ECO:0000256" key="1">
    <source>
        <dbReference type="ARBA" id="ARBA00004651"/>
    </source>
</evidence>
<keyword evidence="6 9" id="KW-1133">Transmembrane helix</keyword>
<dbReference type="PANTHER" id="PTHR43528">
    <property type="entry name" value="ALPHA-KETOGLUTARATE PERMEASE"/>
    <property type="match status" value="1"/>
</dbReference>
<keyword evidence="2" id="KW-0813">Transport</keyword>
<feature type="transmembrane region" description="Helical" evidence="9">
    <location>
        <begin position="328"/>
        <end position="347"/>
    </location>
</feature>
<organism evidence="11 12">
    <name type="scientific">Streptomyces iconiensis</name>
    <dbReference type="NCBI Taxonomy" id="1384038"/>
    <lineage>
        <taxon>Bacteria</taxon>
        <taxon>Bacillati</taxon>
        <taxon>Actinomycetota</taxon>
        <taxon>Actinomycetes</taxon>
        <taxon>Kitasatosporales</taxon>
        <taxon>Streptomycetaceae</taxon>
        <taxon>Streptomyces</taxon>
    </lineage>
</organism>
<evidence type="ECO:0000313" key="12">
    <source>
        <dbReference type="Proteomes" id="UP001214441"/>
    </source>
</evidence>
<feature type="transmembrane region" description="Helical" evidence="9">
    <location>
        <begin position="206"/>
        <end position="225"/>
    </location>
</feature>